<evidence type="ECO:0000313" key="1">
    <source>
        <dbReference type="EMBL" id="QAA30213.1"/>
    </source>
</evidence>
<dbReference type="EMBL" id="CP025746">
    <property type="protein sequence ID" value="QAA30213.1"/>
    <property type="molecule type" value="Genomic_DNA"/>
</dbReference>
<name>A0A3R5U2V4_9CLOT</name>
<accession>A0A3R5U2V4</accession>
<keyword evidence="2" id="KW-1185">Reference proteome</keyword>
<dbReference type="OrthoDB" id="1630871at2"/>
<protein>
    <submittedName>
        <fullName evidence="1">Uncharacterized protein</fullName>
    </submittedName>
</protein>
<dbReference type="RefSeq" id="WP_128210666.1">
    <property type="nucleotide sequence ID" value="NZ_CP025746.1"/>
</dbReference>
<dbReference type="Proteomes" id="UP000286268">
    <property type="component" value="Chromosome"/>
</dbReference>
<organism evidence="1 2">
    <name type="scientific">Clostridium manihotivorum</name>
    <dbReference type="NCBI Taxonomy" id="2320868"/>
    <lineage>
        <taxon>Bacteria</taxon>
        <taxon>Bacillati</taxon>
        <taxon>Bacillota</taxon>
        <taxon>Clostridia</taxon>
        <taxon>Eubacteriales</taxon>
        <taxon>Clostridiaceae</taxon>
        <taxon>Clostridium</taxon>
    </lineage>
</organism>
<gene>
    <name evidence="1" type="ORF">C1I91_00030</name>
</gene>
<dbReference type="SUPFAM" id="SSF69304">
    <property type="entry name" value="Tricorn protease N-terminal domain"/>
    <property type="match status" value="1"/>
</dbReference>
<dbReference type="AlphaFoldDB" id="A0A3R5U2V4"/>
<sequence length="339" mass="39092">MKKRFIVISVYVLVAIILQTSVLAFINYKYLAGFSEEDKTVESKNVHVEPKPVEKKNLIEDNAVDIKVSDSSKYVSYIKDNQLKYMDLEKKELKLVTDSKPYIYKWLYDDKILFINNIAETSNYDFYIYNLETGEKKLVTTLKLKDENEKIDNIINSTLKNLIFIHVKGYGRSRLLKLNIEQAVFEDVAIQCTNIESLFVIPHEDKVIYKGENVNRLYISYIGKNILFRENGQQVLLGVDDSDRVFVGIQRGEFITSVYYGLINEGLDSWTKIQVKGNVKKEDIIITRDGKILENNQTDKVIRSVVGDKEMKYKGTYLSIDKSNILSIINNEVTINSAT</sequence>
<proteinExistence type="predicted"/>
<reference evidence="1 2" key="1">
    <citation type="submission" date="2018-01" db="EMBL/GenBank/DDBJ databases">
        <title>Genome Sequencing and Assembly of Anaerobacter polyendosporus strain CT4.</title>
        <authorList>
            <person name="Tachaapaikoon C."/>
            <person name="Sutheeworapong S."/>
            <person name="Jenjaroenpun P."/>
            <person name="Wongsurawat T."/>
            <person name="Nookeaw I."/>
            <person name="Cheawchanlertfa P."/>
            <person name="Kosugi A."/>
            <person name="Cheevadhanarak S."/>
            <person name="Ratanakhanokchai K."/>
        </authorList>
    </citation>
    <scope>NUCLEOTIDE SEQUENCE [LARGE SCALE GENOMIC DNA]</scope>
    <source>
        <strain evidence="1 2">CT4</strain>
    </source>
</reference>
<evidence type="ECO:0000313" key="2">
    <source>
        <dbReference type="Proteomes" id="UP000286268"/>
    </source>
</evidence>
<dbReference type="KEGG" id="cmah:C1I91_00030"/>